<evidence type="ECO:0000313" key="2">
    <source>
        <dbReference type="EMBL" id="KAA0185444.1"/>
    </source>
</evidence>
<gene>
    <name evidence="2" type="ORF">FBUS_10547</name>
</gene>
<keyword evidence="1" id="KW-0732">Signal</keyword>
<dbReference type="GO" id="GO:0003924">
    <property type="term" value="F:GTPase activity"/>
    <property type="evidence" value="ECO:0007669"/>
    <property type="project" value="TreeGrafter"/>
</dbReference>
<feature type="signal peptide" evidence="1">
    <location>
        <begin position="1"/>
        <end position="21"/>
    </location>
</feature>
<dbReference type="EMBL" id="LUCM01010452">
    <property type="protein sequence ID" value="KAA0185444.1"/>
    <property type="molecule type" value="Genomic_DNA"/>
</dbReference>
<feature type="chain" id="PRO_5034830268" evidence="1">
    <location>
        <begin position="22"/>
        <end position="449"/>
    </location>
</feature>
<comment type="caution">
    <text evidence="2">The sequence shown here is derived from an EMBL/GenBank/DDBJ whole genome shotgun (WGS) entry which is preliminary data.</text>
</comment>
<dbReference type="Proteomes" id="UP000728185">
    <property type="component" value="Unassembled WGS sequence"/>
</dbReference>
<dbReference type="PANTHER" id="PTHR12858:SF1">
    <property type="entry name" value="PRE-RRNA-PROCESSING PROTEIN TSR1 HOMOLOG"/>
    <property type="match status" value="1"/>
</dbReference>
<dbReference type="AlphaFoldDB" id="A0A8E0RNY5"/>
<dbReference type="InterPro" id="IPR039761">
    <property type="entry name" value="Bms1/Tsr1"/>
</dbReference>
<organism evidence="2 3">
    <name type="scientific">Fasciolopsis buskii</name>
    <dbReference type="NCBI Taxonomy" id="27845"/>
    <lineage>
        <taxon>Eukaryota</taxon>
        <taxon>Metazoa</taxon>
        <taxon>Spiralia</taxon>
        <taxon>Lophotrochozoa</taxon>
        <taxon>Platyhelminthes</taxon>
        <taxon>Trematoda</taxon>
        <taxon>Digenea</taxon>
        <taxon>Plagiorchiida</taxon>
        <taxon>Echinostomata</taxon>
        <taxon>Echinostomatoidea</taxon>
        <taxon>Fasciolidae</taxon>
        <taxon>Fasciolopsis</taxon>
    </lineage>
</organism>
<dbReference type="OrthoDB" id="119302at2759"/>
<sequence length="449" mass="49765">MNYRGSLSRPILCVIVPLTEAVAAHLAQKLLRGCDPDAVDLRKPEESLQRVSHFHCPLLGKHFSLVTAEADNIFGCLDLVKLADWLILVLPSDSTSLDESANQFLTALYAQGMINTSFVVLSSNCDLREFRDNLETKFKVPDGEVYPLNNDSQAITLLRRICYTHVLCGSGKLSKSPEDMFTMCTHSSARFRAGFLADSVSLTGSFSTLDVLFCHVEGKPGDPMGYVHLSGQLKGAPLFFADPLEQSSPNHPAAPVMYLPGWGDFPLHGVVWSDELHGTHRWSCDMYSSARPVDRQEHLSQKMNVIGDVDVDSDQSCVSIDMEQNSVLDCDSVSTDRTASVLDSSYQIAMVASSKPENAQDEHSFDFADALTDYAARTMTSCPSAFSSAQLAKFRAARMEEMFPDEVETPPSVPARERFAKYRSLPSFHGTVWPVEKDRLPDEYEKIAW</sequence>
<name>A0A8E0RNY5_9TREM</name>
<dbReference type="GO" id="GO:0000462">
    <property type="term" value="P:maturation of SSU-rRNA from tricistronic rRNA transcript (SSU-rRNA, 5.8S rRNA, LSU-rRNA)"/>
    <property type="evidence" value="ECO:0007669"/>
    <property type="project" value="TreeGrafter"/>
</dbReference>
<evidence type="ECO:0000313" key="3">
    <source>
        <dbReference type="Proteomes" id="UP000728185"/>
    </source>
</evidence>
<dbReference type="GO" id="GO:0034511">
    <property type="term" value="F:U3 snoRNA binding"/>
    <property type="evidence" value="ECO:0007669"/>
    <property type="project" value="TreeGrafter"/>
</dbReference>
<reference evidence="2" key="1">
    <citation type="submission" date="2019-05" db="EMBL/GenBank/DDBJ databases">
        <title>Annotation for the trematode Fasciolopsis buski.</title>
        <authorList>
            <person name="Choi Y.-J."/>
        </authorList>
    </citation>
    <scope>NUCLEOTIDE SEQUENCE</scope>
    <source>
        <strain evidence="2">HT</strain>
        <tissue evidence="2">Whole worm</tissue>
    </source>
</reference>
<dbReference type="GO" id="GO:0030688">
    <property type="term" value="C:preribosome, small subunit precursor"/>
    <property type="evidence" value="ECO:0007669"/>
    <property type="project" value="TreeGrafter"/>
</dbReference>
<protein>
    <submittedName>
        <fullName evidence="2">Uncharacterized protein</fullName>
    </submittedName>
</protein>
<dbReference type="GO" id="GO:0005525">
    <property type="term" value="F:GTP binding"/>
    <property type="evidence" value="ECO:0007669"/>
    <property type="project" value="TreeGrafter"/>
</dbReference>
<dbReference type="PANTHER" id="PTHR12858">
    <property type="entry name" value="RIBOSOME BIOGENESIS PROTEIN"/>
    <property type="match status" value="1"/>
</dbReference>
<proteinExistence type="predicted"/>
<keyword evidence="3" id="KW-1185">Reference proteome</keyword>
<evidence type="ECO:0000256" key="1">
    <source>
        <dbReference type="SAM" id="SignalP"/>
    </source>
</evidence>
<dbReference type="GO" id="GO:0000479">
    <property type="term" value="P:endonucleolytic cleavage of tricistronic rRNA transcript (SSU-rRNA, 5.8S rRNA, LSU-rRNA)"/>
    <property type="evidence" value="ECO:0007669"/>
    <property type="project" value="TreeGrafter"/>
</dbReference>
<accession>A0A8E0RNY5</accession>
<dbReference type="Pfam" id="PF22298">
    <property type="entry name" value="Tsr1_G-like"/>
    <property type="match status" value="1"/>
</dbReference>